<dbReference type="STRING" id="744872.Spica_1736"/>
<evidence type="ECO:0000313" key="3">
    <source>
        <dbReference type="EMBL" id="AEJ19883.1"/>
    </source>
</evidence>
<dbReference type="KEGG" id="scd:Spica_1736"/>
<dbReference type="Pfam" id="PF01850">
    <property type="entry name" value="PIN"/>
    <property type="match status" value="1"/>
</dbReference>
<dbReference type="AlphaFoldDB" id="F8F2X0"/>
<reference evidence="4" key="2">
    <citation type="journal article" date="2013" name="Stand. Genomic Sci.">
        <title>Genome sequence of the thermophilic fresh-water bacterium Spirochaeta caldaria type strain (H1(T)), reclassification of Spirochaeta caldaria, Spirochaeta stenostrepta, and Spirochaeta zuelzerae in the genus Treponema as Treponema caldaria comb. nov., Treponema stenostrepta comb. nov., and Treponema zuelzerae comb. nov., and emendation of the genus Treponema.</title>
        <authorList>
            <person name="Abt B."/>
            <person name="Goker M."/>
            <person name="Scheuner C."/>
            <person name="Han C."/>
            <person name="Lu M."/>
            <person name="Misra M."/>
            <person name="Lapidus A."/>
            <person name="Nolan M."/>
            <person name="Lucas S."/>
            <person name="Hammon N."/>
            <person name="Deshpande S."/>
            <person name="Cheng J.F."/>
            <person name="Tapia R."/>
            <person name="Goodwin L.A."/>
            <person name="Pitluck S."/>
            <person name="Liolios K."/>
            <person name="Pagani I."/>
            <person name="Ivanova N."/>
            <person name="Mavromatis K."/>
            <person name="Mikhailova N."/>
            <person name="Huntemann M."/>
            <person name="Pati A."/>
            <person name="Chen A."/>
            <person name="Palaniappan K."/>
            <person name="Land M."/>
            <person name="Hauser L."/>
            <person name="Jeffries C.D."/>
            <person name="Rohde M."/>
            <person name="Spring S."/>
            <person name="Gronow S."/>
            <person name="Detter J.C."/>
            <person name="Bristow J."/>
            <person name="Eisen J.A."/>
            <person name="Markowitz V."/>
            <person name="Hugenholtz P."/>
            <person name="Kyrpides N.C."/>
            <person name="Woyke T."/>
            <person name="Klenk H.P."/>
        </authorList>
    </citation>
    <scope>NUCLEOTIDE SEQUENCE</scope>
    <source>
        <strain evidence="4">ATCC 51460 / DSM 7334 / H1</strain>
    </source>
</reference>
<reference evidence="2" key="1">
    <citation type="submission" date="2011-06" db="EMBL/GenBank/DDBJ databases">
        <title>The complete genome of Treponema caldarium DSM 7334.</title>
        <authorList>
            <consortium name="US DOE Joint Genome Institute (JGI-PGF)"/>
            <person name="Lucas S."/>
            <person name="Han J."/>
            <person name="Lapidus A."/>
            <person name="Bruce D."/>
            <person name="Goodwin L."/>
            <person name="Pitluck S."/>
            <person name="Peters L."/>
            <person name="Kyrpides N."/>
            <person name="Mavromatis K."/>
            <person name="Ivanova N."/>
            <person name="Ovchinnikova G."/>
            <person name="Lu M."/>
            <person name="Misra M."/>
            <person name="Detter J.C."/>
            <person name="Tapia R."/>
            <person name="Han C."/>
            <person name="Land M."/>
            <person name="Hauser L."/>
            <person name="Markowitz V."/>
            <person name="Cheng J.-F."/>
            <person name="Hugenholtz P."/>
            <person name="Woyke T."/>
            <person name="Wu D."/>
            <person name="Spring S."/>
            <person name="Schroeder M."/>
            <person name="Brambilla E."/>
            <person name="Klenk H.-P."/>
            <person name="Eisen J.A."/>
        </authorList>
    </citation>
    <scope>NUCLEOTIDE SEQUENCE</scope>
    <source>
        <strain evidence="2">DSM 7334</strain>
    </source>
</reference>
<gene>
    <name evidence="2" type="ordered locus">Spica_1736</name>
    <name evidence="3" type="ordered locus">Spica_1741</name>
</gene>
<name>F8F2X0_GRAC1</name>
<dbReference type="Proteomes" id="UP000000503">
    <property type="component" value="Chromosome"/>
</dbReference>
<dbReference type="SUPFAM" id="SSF88723">
    <property type="entry name" value="PIN domain-like"/>
    <property type="match status" value="1"/>
</dbReference>
<dbReference type="KEGG" id="scd:Spica_1741"/>
<dbReference type="EMBL" id="CP002868">
    <property type="protein sequence ID" value="AEJ19883.1"/>
    <property type="molecule type" value="Genomic_DNA"/>
</dbReference>
<dbReference type="InterPro" id="IPR002716">
    <property type="entry name" value="PIN_dom"/>
</dbReference>
<dbReference type="EMBL" id="CP002868">
    <property type="protein sequence ID" value="AEJ19878.1"/>
    <property type="molecule type" value="Genomic_DNA"/>
</dbReference>
<dbReference type="RefSeq" id="WP_013969187.1">
    <property type="nucleotide sequence ID" value="NC_015732.1"/>
</dbReference>
<keyword evidence="4" id="KW-1185">Reference proteome</keyword>
<organism evidence="2 4">
    <name type="scientific">Gracilinema caldarium (strain ATCC 51460 / DSM 7334 / H1)</name>
    <name type="common">Treponema caldarium</name>
    <dbReference type="NCBI Taxonomy" id="744872"/>
    <lineage>
        <taxon>Bacteria</taxon>
        <taxon>Pseudomonadati</taxon>
        <taxon>Spirochaetota</taxon>
        <taxon>Spirochaetia</taxon>
        <taxon>Spirochaetales</taxon>
        <taxon>Breznakiellaceae</taxon>
        <taxon>Gracilinema</taxon>
    </lineage>
</organism>
<sequence length="139" mass="16229">MLNDVLIDADSLIALFDKDDHYHEKVKEFIKNKDYKFHTTTAVITEVLHMLDFSVKVQINFLEWIMLGGILLYEIKQTDLGKIIELTKKYSDRSMDFADATLVLAAEQSKIRKIISIDSDFDIYRLPGKVRIENIFRDI</sequence>
<dbReference type="HOGENOM" id="CLU_143452_1_1_12"/>
<dbReference type="InterPro" id="IPR029060">
    <property type="entry name" value="PIN-like_dom_sf"/>
</dbReference>
<dbReference type="OrthoDB" id="196926at2"/>
<protein>
    <submittedName>
        <fullName evidence="2">PilT protein domain protein</fullName>
    </submittedName>
</protein>
<dbReference type="Gene3D" id="3.40.50.1010">
    <property type="entry name" value="5'-nuclease"/>
    <property type="match status" value="1"/>
</dbReference>
<evidence type="ECO:0000313" key="2">
    <source>
        <dbReference type="EMBL" id="AEJ19878.1"/>
    </source>
</evidence>
<dbReference type="eggNOG" id="COG2402">
    <property type="taxonomic scope" value="Bacteria"/>
</dbReference>
<feature type="domain" description="PIN" evidence="1">
    <location>
        <begin position="5"/>
        <end position="122"/>
    </location>
</feature>
<proteinExistence type="predicted"/>
<evidence type="ECO:0000259" key="1">
    <source>
        <dbReference type="Pfam" id="PF01850"/>
    </source>
</evidence>
<accession>F8F2X0</accession>
<evidence type="ECO:0000313" key="4">
    <source>
        <dbReference type="Proteomes" id="UP000000503"/>
    </source>
</evidence>